<dbReference type="RefSeq" id="WP_031576654.1">
    <property type="nucleotide sequence ID" value="NZ_FNDZ01000005.1"/>
</dbReference>
<feature type="transmembrane region" description="Helical" evidence="1">
    <location>
        <begin position="176"/>
        <end position="204"/>
    </location>
</feature>
<feature type="transmembrane region" description="Helical" evidence="1">
    <location>
        <begin position="6"/>
        <end position="28"/>
    </location>
</feature>
<feature type="transmembrane region" description="Helical" evidence="1">
    <location>
        <begin position="88"/>
        <end position="112"/>
    </location>
</feature>
<feature type="transmembrane region" description="Helical" evidence="1">
    <location>
        <begin position="64"/>
        <end position="81"/>
    </location>
</feature>
<accession>A0A1G8P8F8</accession>
<dbReference type="SUPFAM" id="SSF55874">
    <property type="entry name" value="ATPase domain of HSP90 chaperone/DNA topoisomerase II/histidine kinase"/>
    <property type="match status" value="1"/>
</dbReference>
<dbReference type="Gene3D" id="3.30.565.10">
    <property type="entry name" value="Histidine kinase-like ATPase, C-terminal domain"/>
    <property type="match status" value="1"/>
</dbReference>
<keyword evidence="1" id="KW-0472">Membrane</keyword>
<evidence type="ECO:0000256" key="1">
    <source>
        <dbReference type="SAM" id="Phobius"/>
    </source>
</evidence>
<gene>
    <name evidence="3" type="ORF">SAMN05421804_10525</name>
</gene>
<keyword evidence="1" id="KW-0812">Transmembrane</keyword>
<feature type="transmembrane region" description="Helical" evidence="1">
    <location>
        <begin position="153"/>
        <end position="170"/>
    </location>
</feature>
<sequence length="422" mass="48562">MLEFILGMLNSSTLLVFGVFITAAILSIPFTRKNILIFFLLCLGINIVQLAFYFEGGLRSAQRVYPFITHLPVLLLTVFYYKKQVLHSVYAITSAYLCCQLSKWIGVLIYAVTGKIYMEYGFRTIATLLLGIVLIRYFAETLGVILTKSRKTILIFNILPVSYYLFDYTATVYTDLLYSGSVVILEFMPFVLCVAYLIFSLVYFREYEEKMEAEHHTRLMNMKRDQFEKELESIKRSEYAVALLRHDMRHFLTSISSFIDQEEPGKAKEYIKEVMALSDKTARKKFCENEIVNLILSSYESKIREEGIQFKHIIELPEKLPFSDVDFTSILSNGLENAIHAVSALPQKERQISLSLKMKEEKLLLSIKNPYGRPVELTNGMPKAMEEGHGLGTRSIRYVTEKLRGNCQFLAKDGEFVLRVVL</sequence>
<keyword evidence="1" id="KW-1133">Transmembrane helix</keyword>
<feature type="transmembrane region" description="Helical" evidence="1">
    <location>
        <begin position="35"/>
        <end position="52"/>
    </location>
</feature>
<feature type="domain" description="Sensor histidine kinase NatK-like C-terminal" evidence="2">
    <location>
        <begin position="325"/>
        <end position="422"/>
    </location>
</feature>
<name>A0A1G8P8F8_9CLOT</name>
<proteinExistence type="predicted"/>
<dbReference type="Proteomes" id="UP000183255">
    <property type="component" value="Unassembled WGS sequence"/>
</dbReference>
<feature type="transmembrane region" description="Helical" evidence="1">
    <location>
        <begin position="124"/>
        <end position="146"/>
    </location>
</feature>
<dbReference type="PANTHER" id="PTHR40448">
    <property type="entry name" value="TWO-COMPONENT SENSOR HISTIDINE KINASE"/>
    <property type="match status" value="1"/>
</dbReference>
<evidence type="ECO:0000313" key="3">
    <source>
        <dbReference type="EMBL" id="SDI88779.1"/>
    </source>
</evidence>
<reference evidence="3 4" key="1">
    <citation type="submission" date="2016-10" db="EMBL/GenBank/DDBJ databases">
        <authorList>
            <person name="de Groot N.N."/>
        </authorList>
    </citation>
    <scope>NUCLEOTIDE SEQUENCE [LARGE SCALE GENOMIC DNA]</scope>
    <source>
        <strain evidence="3 4">CGMCC 1.5058</strain>
    </source>
</reference>
<dbReference type="CDD" id="cd16935">
    <property type="entry name" value="HATPase_AgrC-ComD-like"/>
    <property type="match status" value="1"/>
</dbReference>
<dbReference type="GO" id="GO:0042802">
    <property type="term" value="F:identical protein binding"/>
    <property type="evidence" value="ECO:0007669"/>
    <property type="project" value="TreeGrafter"/>
</dbReference>
<organism evidence="3 4">
    <name type="scientific">Proteiniclasticum ruminis</name>
    <dbReference type="NCBI Taxonomy" id="398199"/>
    <lineage>
        <taxon>Bacteria</taxon>
        <taxon>Bacillati</taxon>
        <taxon>Bacillota</taxon>
        <taxon>Clostridia</taxon>
        <taxon>Eubacteriales</taxon>
        <taxon>Clostridiaceae</taxon>
        <taxon>Proteiniclasticum</taxon>
    </lineage>
</organism>
<protein>
    <submittedName>
        <fullName evidence="3">GHKL domain-containing protein</fullName>
    </submittedName>
</protein>
<dbReference type="PANTHER" id="PTHR40448:SF1">
    <property type="entry name" value="TWO-COMPONENT SENSOR HISTIDINE KINASE"/>
    <property type="match status" value="1"/>
</dbReference>
<dbReference type="AlphaFoldDB" id="A0A1G8P8F8"/>
<dbReference type="EMBL" id="FNDZ01000005">
    <property type="protein sequence ID" value="SDI88779.1"/>
    <property type="molecule type" value="Genomic_DNA"/>
</dbReference>
<dbReference type="InterPro" id="IPR032834">
    <property type="entry name" value="NatK-like_C"/>
</dbReference>
<dbReference type="Pfam" id="PF14501">
    <property type="entry name" value="HATPase_c_5"/>
    <property type="match status" value="1"/>
</dbReference>
<evidence type="ECO:0000313" key="4">
    <source>
        <dbReference type="Proteomes" id="UP000183255"/>
    </source>
</evidence>
<dbReference type="InterPro" id="IPR036890">
    <property type="entry name" value="HATPase_C_sf"/>
</dbReference>
<evidence type="ECO:0000259" key="2">
    <source>
        <dbReference type="Pfam" id="PF14501"/>
    </source>
</evidence>